<accession>A0A6G0HG63</accession>
<dbReference type="PROSITE" id="PS50802">
    <property type="entry name" value="OTU"/>
    <property type="match status" value="1"/>
</dbReference>
<proteinExistence type="predicted"/>
<feature type="compositionally biased region" description="Acidic residues" evidence="4">
    <location>
        <begin position="1576"/>
        <end position="1597"/>
    </location>
</feature>
<evidence type="ECO:0000256" key="3">
    <source>
        <dbReference type="ARBA" id="ARBA00022807"/>
    </source>
</evidence>
<evidence type="ECO:0000259" key="5">
    <source>
        <dbReference type="PROSITE" id="PS50802"/>
    </source>
</evidence>
<feature type="region of interest" description="Disordered" evidence="4">
    <location>
        <begin position="916"/>
        <end position="942"/>
    </location>
</feature>
<dbReference type="EMBL" id="REGW02000068">
    <property type="protein sequence ID" value="KAE8277975.1"/>
    <property type="molecule type" value="Genomic_DNA"/>
</dbReference>
<dbReference type="GO" id="GO:0008234">
    <property type="term" value="F:cysteine-type peptidase activity"/>
    <property type="evidence" value="ECO:0007669"/>
    <property type="project" value="UniProtKB-KW"/>
</dbReference>
<feature type="region of interest" description="Disordered" evidence="4">
    <location>
        <begin position="1698"/>
        <end position="1727"/>
    </location>
</feature>
<feature type="domain" description="OTU" evidence="5">
    <location>
        <begin position="1970"/>
        <end position="2095"/>
    </location>
</feature>
<keyword evidence="2" id="KW-0833">Ubl conjugation pathway</keyword>
<comment type="caution">
    <text evidence="6">The sequence shown here is derived from an EMBL/GenBank/DDBJ whole genome shotgun (WGS) entry which is preliminary data.</text>
</comment>
<feature type="compositionally biased region" description="Basic and acidic residues" evidence="4">
    <location>
        <begin position="1702"/>
        <end position="1718"/>
    </location>
</feature>
<protein>
    <recommendedName>
        <fullName evidence="5">OTU domain-containing protein</fullName>
    </recommendedName>
</protein>
<evidence type="ECO:0000313" key="7">
    <source>
        <dbReference type="Proteomes" id="UP000424527"/>
    </source>
</evidence>
<evidence type="ECO:0000313" key="6">
    <source>
        <dbReference type="EMBL" id="KAE8277975.1"/>
    </source>
</evidence>
<dbReference type="GO" id="GO:0006508">
    <property type="term" value="P:proteolysis"/>
    <property type="evidence" value="ECO:0007669"/>
    <property type="project" value="UniProtKB-KW"/>
</dbReference>
<dbReference type="Proteomes" id="UP000424527">
    <property type="component" value="Unassembled WGS sequence"/>
</dbReference>
<keyword evidence="7" id="KW-1185">Reference proteome</keyword>
<evidence type="ECO:0000256" key="2">
    <source>
        <dbReference type="ARBA" id="ARBA00022786"/>
    </source>
</evidence>
<reference evidence="6 7" key="1">
    <citation type="submission" date="2019-07" db="EMBL/GenBank/DDBJ databases">
        <title>Chromosome genome assembly for large yellow croaker.</title>
        <authorList>
            <person name="Xiao S."/>
        </authorList>
    </citation>
    <scope>NUCLEOTIDE SEQUENCE [LARGE SCALE GENOMIC DNA]</scope>
    <source>
        <strain evidence="6">JMULYC20181020</strain>
        <tissue evidence="6">Muscle</tissue>
    </source>
</reference>
<feature type="region of interest" description="Disordered" evidence="4">
    <location>
        <begin position="825"/>
        <end position="847"/>
    </location>
</feature>
<evidence type="ECO:0000256" key="1">
    <source>
        <dbReference type="ARBA" id="ARBA00022670"/>
    </source>
</evidence>
<feature type="region of interest" description="Disordered" evidence="4">
    <location>
        <begin position="1571"/>
        <end position="1597"/>
    </location>
</feature>
<name>A0A6G0HG63_LARCR</name>
<keyword evidence="3" id="KW-0788">Thiol protease</keyword>
<keyword evidence="3" id="KW-0378">Hydrolase</keyword>
<gene>
    <name evidence="6" type="ORF">D5F01_LYC23972</name>
</gene>
<sequence length="2096" mass="235090">MDGDSDEVVKWKAVAAAFHGGALDHCETFTSTEDAVRYLHSYQGHLRDEAATATVSRKHHDFYYHPDNLPGPVGLSVFFSHGVAYPCSLCKHASVTLNAGRFKYKCKAPVNVLNPLVHASPPERSSSDDLNLRRLEHLAVMHTPYFVMLFLELVKQKHYSFHTGHDAKCNIASYVFERLKEGEAGTFSREHDSFKFLKLWWRFQDRQSTRDLKLSMPSYFELHTDELIWNTRSDGFGKRKPEPLYTFLARNCLCHELCLSGRKVPAYPDGVSLSPTMRTLTQGEVSTYCLSVLVPRVHLEDILHSLASVCVARQTGERGLVGQVGCRSPPLLPLTPKLDCLVLEDVGHDRAVMMHTITTLDSRWQPLSSWMTNTHGKPLQEPLVSTRNNVFLRVLGSLRDMCLQDKRPSRHLYSVGKTPQESRLAKAFFVHSETGDVLSLLPYVSLPRIHRSSNFDADEEKFRSACAQLALYILWSHIESEQVMLNKMKVTMDLWETHAACPAAMAERDNWSEIAYAFCRTGLVNGKLWYKLDPEEVGSRVTRKVDDVPHTWLGENSRTIEALKDRLLTLGFHEPLNVTVIELLREEEAHAIRESRSSFVTRTPEICRGLLAALTLPADNRTPFSSSFSCSYSSSSSSPCGALFHNMSAHRNVTESGKNRKKRSNNIVPDVARKVFQSHTPTDYATAVTATPSTSASGSVGTRDPARAHKFATDLNLTTHTVVFGEPETQTEKEMWTAPMSTTPNDVAVFFNDCASQVSDWGFSNNTNTFHTRAPREEDDSGTADSVARLLFDCFKQRFKENPETLIGMIRGDLTDARVTPDDQVAEDDMDTSHPQPDDGYQRSGDLDEAIPVNQRPEMESHEDPGILVENKHWKTTGFKPASLETFGYITYKKMVYITCDRIALAKVREVKMQTLPTDDRPLSDPQQGLAEPPPHGGWTRPTDSSLVLTVNRRDPQNAKLNWEIGVESGLQSHASELFHPGNLNPKQIPCTTLSCKREMQIYKTVNLSRPPEKGFRHVELIVSEFPTLTRSAVPKTQLVISSKQTLYLGAVMTIENVKGLLLHKIFGNNIQVLQDILALHTSLQVHPFVPRTFALHLMKTPFLHKSVVGIFVGEAAGEWNLGCARGMDVMTETAKFTLAYHVLQCLLRVQILCLKVLGFTLKCIQPARIWRWRAGFRADFISCLADTVYMRHSADPVWGGAAGLATIQVTMQQLGLFQCLPDQVQDFMSSSATLFQTDVRRRDSVLERPYARDPRVAPRLGPMYTLELLARAWRHVNPEVLGRFIPTSPGGFVKVSSDHYAKHLVGPISTLADLGLVSELERNLMLRVLGEGVLPCFAGEGDSVPDRLVSSTVALTFAACGRLVFGEFDKRDDSESCDYRTVTSAGLLYFAAWYVLVYLVSVHMQPTLKDKLSRTGSIADKHLCSSLKREWGTEGSAPDYDFAGRRVAQALGIVFKDLLETRTVLRIVELYVPVLLAQLPYAKKLNCIPGSVKTAIECRDVWFVRQHGEHNPRLEGVEPPFVYIGNLAHGLHSSIEGTLARSHTRPIAQAPCGPDREFDPWCDTLYVLTEARDRDDDDEDDDEDDAEDDDEDDDVDLENTLSSMLKLDSYEIFHSSDSYDQEQSLQENRPYSEADGYAAEATKQAPHGPDREFDPQCATPHVLNEAREDCDYNRVDVEDISPLSLVPESVETFHSGAYSCDQERSLQENRPSPKADGDTLEASRQPETINYHHHRICKGLLVDVHRLGVWSGFLTMGSALAESVEETQRVSAPVVKTPCMTNIAFTGYTKTRREIGTLDRFLTASFGTLAEALWVLFMRGAEREELSSTASVSATEPATPEALAVMVHLAVKCFEQHGADKTFNGVCNDIQKMYTDTCHREEAFLPITAIVGGLFGMNVELNVDGYRYYIFNKDYCGQQVPGSLRYSKGAWHVIVKGVNRLAVRVPHEEPTLDCYHGGTLHAYVRLNDLKAVKVRSDNYCGFHTVAKLLGLGDKESPRDLRERLASKTSRYMTQNKRKAGIRVYLELHEIQSEQALTNLLMTTNRWLSSEEVTFMLEAHGKLSAMITENSYPIYTATRCHFLIKAAHYEPVMPLV</sequence>
<dbReference type="InterPro" id="IPR003323">
    <property type="entry name" value="OTU_dom"/>
</dbReference>
<organism evidence="6 7">
    <name type="scientific">Larimichthys crocea</name>
    <name type="common">Large yellow croaker</name>
    <name type="synonym">Pseudosciaena crocea</name>
    <dbReference type="NCBI Taxonomy" id="215358"/>
    <lineage>
        <taxon>Eukaryota</taxon>
        <taxon>Metazoa</taxon>
        <taxon>Chordata</taxon>
        <taxon>Craniata</taxon>
        <taxon>Vertebrata</taxon>
        <taxon>Euteleostomi</taxon>
        <taxon>Actinopterygii</taxon>
        <taxon>Neopterygii</taxon>
        <taxon>Teleostei</taxon>
        <taxon>Neoteleostei</taxon>
        <taxon>Acanthomorphata</taxon>
        <taxon>Eupercaria</taxon>
        <taxon>Sciaenidae</taxon>
        <taxon>Larimichthys</taxon>
    </lineage>
</organism>
<keyword evidence="1" id="KW-0645">Protease</keyword>
<evidence type="ECO:0000256" key="4">
    <source>
        <dbReference type="SAM" id="MobiDB-lite"/>
    </source>
</evidence>